<dbReference type="EMBL" id="CAADFE010000117">
    <property type="protein sequence ID" value="VFJ77190.1"/>
    <property type="molecule type" value="Genomic_DNA"/>
</dbReference>
<accession>A0A450U2F3</accession>
<reference evidence="1" key="1">
    <citation type="submission" date="2019-02" db="EMBL/GenBank/DDBJ databases">
        <authorList>
            <person name="Gruber-Vodicka R. H."/>
            <person name="Seah K. B. B."/>
        </authorList>
    </citation>
    <scope>NUCLEOTIDE SEQUENCE</scope>
    <source>
        <strain evidence="1">BECK_BZ131</strain>
    </source>
</reference>
<evidence type="ECO:0000313" key="1">
    <source>
        <dbReference type="EMBL" id="VFJ77190.1"/>
    </source>
</evidence>
<organism evidence="1">
    <name type="scientific">Candidatus Kentrum sp. FW</name>
    <dbReference type="NCBI Taxonomy" id="2126338"/>
    <lineage>
        <taxon>Bacteria</taxon>
        <taxon>Pseudomonadati</taxon>
        <taxon>Pseudomonadota</taxon>
        <taxon>Gammaproteobacteria</taxon>
        <taxon>Candidatus Kentrum</taxon>
    </lineage>
</organism>
<dbReference type="AlphaFoldDB" id="A0A450U2F3"/>
<sequence>MMAKMSSPCKTDLNGLIDVTPDYPEAKRWAQRVVSGKR</sequence>
<protein>
    <submittedName>
        <fullName evidence="1">Uncharacterized protein</fullName>
    </submittedName>
</protein>
<proteinExistence type="predicted"/>
<gene>
    <name evidence="1" type="ORF">BECKFW1821C_GA0114237_111713</name>
</gene>
<name>A0A450U2F3_9GAMM</name>